<dbReference type="PROSITE" id="PS50176">
    <property type="entry name" value="ARM_REPEAT"/>
    <property type="match status" value="3"/>
</dbReference>
<proteinExistence type="predicted"/>
<evidence type="ECO:0000256" key="6">
    <source>
        <dbReference type="PROSITE-ProRule" id="PRU10141"/>
    </source>
</evidence>
<dbReference type="SUPFAM" id="SSF56112">
    <property type="entry name" value="Protein kinase-like (PK-like)"/>
    <property type="match status" value="1"/>
</dbReference>
<dbReference type="PROSITE" id="PS50011">
    <property type="entry name" value="PROTEIN_KINASE_DOM"/>
    <property type="match status" value="1"/>
</dbReference>
<dbReference type="InterPro" id="IPR008271">
    <property type="entry name" value="Ser/Thr_kinase_AS"/>
</dbReference>
<dbReference type="Pfam" id="PF22964">
    <property type="entry name" value="ZER1-like_2nd"/>
    <property type="match status" value="1"/>
</dbReference>
<keyword evidence="2 6" id="KW-0547">Nucleotide-binding</keyword>
<dbReference type="PROSITE" id="PS00107">
    <property type="entry name" value="PROTEIN_KINASE_ATP"/>
    <property type="match status" value="1"/>
</dbReference>
<feature type="repeat" description="ARM" evidence="5">
    <location>
        <begin position="666"/>
        <end position="710"/>
    </location>
</feature>
<dbReference type="PANTHER" id="PTHR44329:SF288">
    <property type="entry name" value="MITOGEN-ACTIVATED PROTEIN KINASE KINASE KINASE 20"/>
    <property type="match status" value="1"/>
</dbReference>
<evidence type="ECO:0000313" key="8">
    <source>
        <dbReference type="EMBL" id="CAK8995898.1"/>
    </source>
</evidence>
<dbReference type="SMART" id="SM00185">
    <property type="entry name" value="ARM"/>
    <property type="match status" value="3"/>
</dbReference>
<dbReference type="InterPro" id="IPR000225">
    <property type="entry name" value="Armadillo"/>
</dbReference>
<dbReference type="SMART" id="SM00220">
    <property type="entry name" value="S_TKc"/>
    <property type="match status" value="1"/>
</dbReference>
<evidence type="ECO:0000256" key="2">
    <source>
        <dbReference type="ARBA" id="ARBA00022741"/>
    </source>
</evidence>
<dbReference type="PANTHER" id="PTHR44329">
    <property type="entry name" value="SERINE/THREONINE-PROTEIN KINASE TNNI3K-RELATED"/>
    <property type="match status" value="1"/>
</dbReference>
<protein>
    <submittedName>
        <fullName evidence="8">Mitogen-activated protein kinase kinase kinase 7 (Transforming growth factor-beta-activated kinase 1) (TGF-beta-activated kinase 1)</fullName>
    </submittedName>
</protein>
<comment type="caution">
    <text evidence="8">The sequence shown here is derived from an EMBL/GenBank/DDBJ whole genome shotgun (WGS) entry which is preliminary data.</text>
</comment>
<feature type="repeat" description="ARM" evidence="5">
    <location>
        <begin position="580"/>
        <end position="624"/>
    </location>
</feature>
<gene>
    <name evidence="8" type="ORF">SCF082_LOCUS4558</name>
</gene>
<feature type="repeat" description="ARM" evidence="5">
    <location>
        <begin position="623"/>
        <end position="667"/>
    </location>
</feature>
<dbReference type="InterPro" id="IPR016024">
    <property type="entry name" value="ARM-type_fold"/>
</dbReference>
<evidence type="ECO:0000256" key="3">
    <source>
        <dbReference type="ARBA" id="ARBA00022777"/>
    </source>
</evidence>
<dbReference type="InterPro" id="IPR011009">
    <property type="entry name" value="Kinase-like_dom_sf"/>
</dbReference>
<dbReference type="Proteomes" id="UP001642464">
    <property type="component" value="Unassembled WGS sequence"/>
</dbReference>
<dbReference type="InterPro" id="IPR051681">
    <property type="entry name" value="Ser/Thr_Kinases-Pseudokinases"/>
</dbReference>
<dbReference type="Pfam" id="PF00069">
    <property type="entry name" value="Pkinase"/>
    <property type="match status" value="1"/>
</dbReference>
<feature type="binding site" evidence="6">
    <location>
        <position position="157"/>
    </location>
    <ligand>
        <name>ATP</name>
        <dbReference type="ChEBI" id="CHEBI:30616"/>
    </ligand>
</feature>
<evidence type="ECO:0000256" key="5">
    <source>
        <dbReference type="PROSITE-ProRule" id="PRU00259"/>
    </source>
</evidence>
<dbReference type="InterPro" id="IPR017441">
    <property type="entry name" value="Protein_kinase_ATP_BS"/>
</dbReference>
<dbReference type="Gene3D" id="1.10.510.10">
    <property type="entry name" value="Transferase(Phosphotransferase) domain 1"/>
    <property type="match status" value="1"/>
</dbReference>
<keyword evidence="9" id="KW-1185">Reference proteome</keyword>
<dbReference type="InterPro" id="IPR055142">
    <property type="entry name" value="ZER1-like_C"/>
</dbReference>
<keyword evidence="4 6" id="KW-0067">ATP-binding</keyword>
<name>A0ABP0I373_9DINO</name>
<keyword evidence="3 8" id="KW-0418">Kinase</keyword>
<dbReference type="SUPFAM" id="SSF48371">
    <property type="entry name" value="ARM repeat"/>
    <property type="match status" value="1"/>
</dbReference>
<dbReference type="GO" id="GO:0016301">
    <property type="term" value="F:kinase activity"/>
    <property type="evidence" value="ECO:0007669"/>
    <property type="project" value="UniProtKB-KW"/>
</dbReference>
<dbReference type="Gene3D" id="1.25.10.10">
    <property type="entry name" value="Leucine-rich Repeat Variant"/>
    <property type="match status" value="1"/>
</dbReference>
<reference evidence="8 9" key="1">
    <citation type="submission" date="2024-02" db="EMBL/GenBank/DDBJ databases">
        <authorList>
            <person name="Chen Y."/>
            <person name="Shah S."/>
            <person name="Dougan E. K."/>
            <person name="Thang M."/>
            <person name="Chan C."/>
        </authorList>
    </citation>
    <scope>NUCLEOTIDE SEQUENCE [LARGE SCALE GENOMIC DNA]</scope>
</reference>
<dbReference type="EMBL" id="CAXAMM010002367">
    <property type="protein sequence ID" value="CAK8995898.1"/>
    <property type="molecule type" value="Genomic_DNA"/>
</dbReference>
<keyword evidence="1" id="KW-0808">Transferase</keyword>
<dbReference type="InterPro" id="IPR011989">
    <property type="entry name" value="ARM-like"/>
</dbReference>
<evidence type="ECO:0000259" key="7">
    <source>
        <dbReference type="PROSITE" id="PS50011"/>
    </source>
</evidence>
<sequence>MTARAFRYKAALRNAEQQLEHVLRNLDSDGINALLKSDQQKEEEDEEDGLDATRILREGTGRSDAGEGVRGFHDAIKGITDAEIPELLAKTGPVRREFDTLHDTLESEAMADEATIDSRHLEIHEDEILGTGSFGEVLGATWQPDGKKRLEKKVAVKRIPARVRGTTEMIEAQENLRREARQWKAWQSSDNNRYIVKLEAMCIKDGQLVVVMEHCDMSLHYLLHEQDEVSLDPGRIDIIMRGIARGIAFLHSKGVIHRDIKPRNVLLSQDTGNAKLCDFGLCTTRFAGATLGATTTVQGSVAYLAPEVLTEPALWSRAADVFAFGVTCWEILHRKEPWSDPGMNRMSVVHAVKNLGERLAFDEDVIAPRWIEHLIASAWSQDARERPTAAKVVAKLDSKRGRSRRSTRVVKSLLRKMTSSWSATSRLPPVPEGASDEDEVRRLVAEDSDDETVAAAALEALGDLLETDNSLIKDDPAAVKALRGVAQSAGAVARCAAVLDLLGDSPRVVAAACKVLWFVGRVDGEREDFFASAEQAGVDRLVLGAMRAHTRRADLQRWACGTLFRLALKVDNKVKLVQLGAAEDILAAMRNHRDSAAVQQYASAALWNLAVDSDNKVKLMRLGAAEEILAAMRNHRDSAAVQENACGALGSLAVNSDNEVKLMRLGAAEEILAAMRNHQDSAAVQEKACGALCNLAWNKGPQRVAIRDQGAGELALEALRRHGSVERAVEIAVKLMAKLAADDKDYFLRMEAKGMHYEMEEAKRRFPSLASLIDDFLKLH</sequence>
<dbReference type="PROSITE" id="PS00108">
    <property type="entry name" value="PROTEIN_KINASE_ST"/>
    <property type="match status" value="1"/>
</dbReference>
<evidence type="ECO:0000256" key="4">
    <source>
        <dbReference type="ARBA" id="ARBA00022840"/>
    </source>
</evidence>
<evidence type="ECO:0000256" key="1">
    <source>
        <dbReference type="ARBA" id="ARBA00022679"/>
    </source>
</evidence>
<evidence type="ECO:0000313" key="9">
    <source>
        <dbReference type="Proteomes" id="UP001642464"/>
    </source>
</evidence>
<dbReference type="InterPro" id="IPR000719">
    <property type="entry name" value="Prot_kinase_dom"/>
</dbReference>
<organism evidence="8 9">
    <name type="scientific">Durusdinium trenchii</name>
    <dbReference type="NCBI Taxonomy" id="1381693"/>
    <lineage>
        <taxon>Eukaryota</taxon>
        <taxon>Sar</taxon>
        <taxon>Alveolata</taxon>
        <taxon>Dinophyceae</taxon>
        <taxon>Suessiales</taxon>
        <taxon>Symbiodiniaceae</taxon>
        <taxon>Durusdinium</taxon>
    </lineage>
</organism>
<accession>A0ABP0I373</accession>
<feature type="domain" description="Protein kinase" evidence="7">
    <location>
        <begin position="123"/>
        <end position="400"/>
    </location>
</feature>